<dbReference type="Pfam" id="PF09335">
    <property type="entry name" value="VTT_dom"/>
    <property type="match status" value="1"/>
</dbReference>
<evidence type="ECO:0000259" key="12">
    <source>
        <dbReference type="Pfam" id="PF09335"/>
    </source>
</evidence>
<evidence type="ECO:0000256" key="8">
    <source>
        <dbReference type="ARBA" id="ARBA00023034"/>
    </source>
</evidence>
<reference evidence="14" key="1">
    <citation type="journal article" date="2010" name="Genome Res.">
        <title>Population genomic sequencing of Coccidioides fungi reveals recent hybridization and transposon control.</title>
        <authorList>
            <person name="Neafsey D.E."/>
            <person name="Barker B.M."/>
            <person name="Sharpton T.J."/>
            <person name="Stajich J.E."/>
            <person name="Park D.J."/>
            <person name="Whiston E."/>
            <person name="Hung C.-Y."/>
            <person name="McMahan C."/>
            <person name="White J."/>
            <person name="Sykes S."/>
            <person name="Heiman D."/>
            <person name="Young S."/>
            <person name="Zeng Q."/>
            <person name="Abouelleil A."/>
            <person name="Aftuck L."/>
            <person name="Bessette D."/>
            <person name="Brown A."/>
            <person name="FitzGerald M."/>
            <person name="Lui A."/>
            <person name="Macdonald J.P."/>
            <person name="Priest M."/>
            <person name="Orbach M.J."/>
            <person name="Galgiani J.N."/>
            <person name="Kirkland T.N."/>
            <person name="Cole G.T."/>
            <person name="Birren B.W."/>
            <person name="Henn M.R."/>
            <person name="Taylor J.W."/>
            <person name="Rounsley S.D."/>
        </authorList>
    </citation>
    <scope>NUCLEOTIDE SEQUENCE [LARGE SCALE GENOMIC DNA]</scope>
    <source>
        <strain evidence="14">RMSCC 3703</strain>
    </source>
</reference>
<keyword evidence="9 11" id="KW-0472">Membrane</keyword>
<dbReference type="GO" id="GO:0016192">
    <property type="term" value="P:vesicle-mediated transport"/>
    <property type="evidence" value="ECO:0007669"/>
    <property type="project" value="TreeGrafter"/>
</dbReference>
<evidence type="ECO:0000313" key="14">
    <source>
        <dbReference type="Proteomes" id="UP000054559"/>
    </source>
</evidence>
<dbReference type="GO" id="GO:0000139">
    <property type="term" value="C:Golgi membrane"/>
    <property type="evidence" value="ECO:0007669"/>
    <property type="project" value="UniProtKB-SubCell"/>
</dbReference>
<feature type="transmembrane region" description="Helical" evidence="11">
    <location>
        <begin position="88"/>
        <end position="115"/>
    </location>
</feature>
<evidence type="ECO:0000313" key="13">
    <source>
        <dbReference type="EMBL" id="KMU75959.1"/>
    </source>
</evidence>
<comment type="subcellular location">
    <subcellularLocation>
        <location evidence="2">Golgi apparatus membrane</location>
        <topology evidence="2">Multi-pass membrane protein</topology>
    </subcellularLocation>
</comment>
<feature type="transmembrane region" description="Helical" evidence="11">
    <location>
        <begin position="127"/>
        <end position="158"/>
    </location>
</feature>
<dbReference type="InterPro" id="IPR051076">
    <property type="entry name" value="Golgi_membrane_TVP38/TMEM64"/>
</dbReference>
<evidence type="ECO:0000256" key="9">
    <source>
        <dbReference type="ARBA" id="ARBA00023136"/>
    </source>
</evidence>
<evidence type="ECO:0000256" key="5">
    <source>
        <dbReference type="ARBA" id="ARBA00020673"/>
    </source>
</evidence>
<feature type="domain" description="VTT" evidence="12">
    <location>
        <begin position="152"/>
        <end position="262"/>
    </location>
</feature>
<protein>
    <recommendedName>
        <fullName evidence="4">Golgi apparatus membrane protein TVP38</fullName>
    </recommendedName>
    <alternativeName>
        <fullName evidence="5">Golgi apparatus membrane protein tvp38</fullName>
    </alternativeName>
</protein>
<evidence type="ECO:0000256" key="2">
    <source>
        <dbReference type="ARBA" id="ARBA00004653"/>
    </source>
</evidence>
<evidence type="ECO:0000256" key="3">
    <source>
        <dbReference type="ARBA" id="ARBA00008640"/>
    </source>
</evidence>
<evidence type="ECO:0000256" key="11">
    <source>
        <dbReference type="SAM" id="Phobius"/>
    </source>
</evidence>
<keyword evidence="7 11" id="KW-1133">Transmembrane helix</keyword>
<evidence type="ECO:0000256" key="7">
    <source>
        <dbReference type="ARBA" id="ARBA00022989"/>
    </source>
</evidence>
<dbReference type="AlphaFoldDB" id="A0A0J8QSY3"/>
<name>A0A0J8QSY3_COCIT</name>
<keyword evidence="8" id="KW-0333">Golgi apparatus</keyword>
<dbReference type="GO" id="GO:0000022">
    <property type="term" value="P:mitotic spindle elongation"/>
    <property type="evidence" value="ECO:0007669"/>
    <property type="project" value="TreeGrafter"/>
</dbReference>
<dbReference type="PANTHER" id="PTHR47549:SF1">
    <property type="entry name" value="GOLGI APPARATUS MEMBRANE PROTEIN TVP38"/>
    <property type="match status" value="1"/>
</dbReference>
<evidence type="ECO:0000256" key="1">
    <source>
        <dbReference type="ARBA" id="ARBA00002978"/>
    </source>
</evidence>
<evidence type="ECO:0000256" key="4">
    <source>
        <dbReference type="ARBA" id="ARBA00013533"/>
    </source>
</evidence>
<accession>A0A0J8QSY3</accession>
<organism evidence="13 14">
    <name type="scientific">Coccidioides immitis RMSCC 3703</name>
    <dbReference type="NCBI Taxonomy" id="454286"/>
    <lineage>
        <taxon>Eukaryota</taxon>
        <taxon>Fungi</taxon>
        <taxon>Dikarya</taxon>
        <taxon>Ascomycota</taxon>
        <taxon>Pezizomycotina</taxon>
        <taxon>Eurotiomycetes</taxon>
        <taxon>Eurotiomycetidae</taxon>
        <taxon>Onygenales</taxon>
        <taxon>Onygenaceae</taxon>
        <taxon>Coccidioides</taxon>
    </lineage>
</organism>
<comment type="function">
    <text evidence="1">Golgi membrane protein involved in vesicular trafficking and spindle migration.</text>
</comment>
<feature type="transmembrane region" description="Helical" evidence="11">
    <location>
        <begin position="280"/>
        <end position="301"/>
    </location>
</feature>
<feature type="transmembrane region" description="Helical" evidence="11">
    <location>
        <begin position="164"/>
        <end position="182"/>
    </location>
</feature>
<keyword evidence="6 11" id="KW-0812">Transmembrane</keyword>
<dbReference type="EMBL" id="DS268144">
    <property type="protein sequence ID" value="KMU75959.1"/>
    <property type="molecule type" value="Genomic_DNA"/>
</dbReference>
<dbReference type="PANTHER" id="PTHR47549">
    <property type="entry name" value="GOLGI APPARATUS MEMBRANE PROTEIN TVP38-RELATED"/>
    <property type="match status" value="1"/>
</dbReference>
<feature type="transmembrane region" description="Helical" evidence="11">
    <location>
        <begin position="241"/>
        <end position="260"/>
    </location>
</feature>
<comment type="similarity">
    <text evidence="3">Belongs to the TVP38/TMEM64 family.</text>
</comment>
<feature type="region of interest" description="Disordered" evidence="10">
    <location>
        <begin position="1"/>
        <end position="48"/>
    </location>
</feature>
<evidence type="ECO:0000256" key="10">
    <source>
        <dbReference type="SAM" id="MobiDB-lite"/>
    </source>
</evidence>
<dbReference type="Proteomes" id="UP000054559">
    <property type="component" value="Unassembled WGS sequence"/>
</dbReference>
<dbReference type="OrthoDB" id="166803at2759"/>
<dbReference type="STRING" id="454286.A0A0J8QSY3"/>
<gene>
    <name evidence="13" type="ORF">CISG_05444</name>
</gene>
<evidence type="ECO:0000256" key="6">
    <source>
        <dbReference type="ARBA" id="ARBA00022692"/>
    </source>
</evidence>
<dbReference type="InterPro" id="IPR032816">
    <property type="entry name" value="VTT_dom"/>
</dbReference>
<sequence length="510" mass="55496">MTTNSNISSDGLLPTSPLIREHPNSPSSGSAHPPWSRPRASLSRGRRASPSFSLSASISTRDRVINRIERTWGRISKIWITLTIWQKIAAVIASLLLSALGVGFMILSGHIFIWLEPVAADFEKSALVYFIVWLCTFIVSFPPLIGWSAVGTVSGFIFGVWKGWAIYAAGTVVGSTCSFMLSRTVLSKFVHRLVQHDKRFAALALTLKYDGLKLLCMIRLCPLPYSICNGAISTFPTVHPLMYGLATAIITPKLLVSAFIGSRLRILAQSGEEMSAGTKAVNIISIVVGVCVGIFTGWYIYKRTLARAAELEAEERAIAAQATTDSSQLPAPGSFVDNPDEFGRDEEEGLGFGNGITDDIDNDNTAIDTTAYRDEFTDNDSDVFGAGDGVALTKGQVSRLVVSKSLVATCMAFFSQNTPNTMDVKRNPGGFYENTFNYGFCFARIMGNQIGNVVHDTEYTPAIGASSGKSRTYVRIIASCSSFHNTLNEFRHGGAAKRVRVQHRDEDPNV</sequence>
<proteinExistence type="inferred from homology"/>